<dbReference type="Proteomes" id="UP001216510">
    <property type="component" value="Chromosome"/>
</dbReference>
<organism evidence="1 2">
    <name type="scientific">Pseudoduganella chitinolytica</name>
    <dbReference type="NCBI Taxonomy" id="34070"/>
    <lineage>
        <taxon>Bacteria</taxon>
        <taxon>Pseudomonadati</taxon>
        <taxon>Pseudomonadota</taxon>
        <taxon>Betaproteobacteria</taxon>
        <taxon>Burkholderiales</taxon>
        <taxon>Oxalobacteraceae</taxon>
        <taxon>Telluria group</taxon>
        <taxon>Pseudoduganella</taxon>
    </lineage>
</organism>
<evidence type="ECO:0000313" key="1">
    <source>
        <dbReference type="EMBL" id="WEF34292.1"/>
    </source>
</evidence>
<dbReference type="RefSeq" id="WP_277416971.1">
    <property type="nucleotide sequence ID" value="NZ_CP119083.1"/>
</dbReference>
<reference evidence="1 2" key="1">
    <citation type="submission" date="2023-02" db="EMBL/GenBank/DDBJ databases">
        <title>Gemone sequence of Telluria chitinolytica ACM 3522T.</title>
        <authorList>
            <person name="Frediansyah A."/>
            <person name="Miess H."/>
            <person name="Gross H."/>
        </authorList>
    </citation>
    <scope>NUCLEOTIDE SEQUENCE [LARGE SCALE GENOMIC DNA]</scope>
    <source>
        <strain evidence="1 2">ACM 3522</strain>
    </source>
</reference>
<sequence>MALRSLLTLVHILAALALGFLRVGVEILRDCVKLKGGSEAAGLRFYVGGGPASDTYIDKVRTEQRKLNLVAAGAHVPTTD</sequence>
<evidence type="ECO:0000313" key="2">
    <source>
        <dbReference type="Proteomes" id="UP001216510"/>
    </source>
</evidence>
<protein>
    <submittedName>
        <fullName evidence="1">Uncharacterized protein</fullName>
    </submittedName>
</protein>
<proteinExistence type="predicted"/>
<dbReference type="EMBL" id="CP119083">
    <property type="protein sequence ID" value="WEF34292.1"/>
    <property type="molecule type" value="Genomic_DNA"/>
</dbReference>
<accession>A0ABY8BEG6</accession>
<keyword evidence="2" id="KW-1185">Reference proteome</keyword>
<gene>
    <name evidence="1" type="ORF">PX653_05835</name>
</gene>
<name>A0ABY8BEG6_9BURK</name>